<name>S8C2L4_9LAMI</name>
<dbReference type="AlphaFoldDB" id="S8C2L4"/>
<sequence>KKKFHDQRRARRRIIHQYHQRGIRQEKKKPLRNASEMEKKTKYSQRKMKRKQK</sequence>
<dbReference type="EMBL" id="AUSU01008983">
    <property type="protein sequence ID" value="EPS58691.1"/>
    <property type="molecule type" value="Genomic_DNA"/>
</dbReference>
<organism evidence="2 3">
    <name type="scientific">Genlisea aurea</name>
    <dbReference type="NCBI Taxonomy" id="192259"/>
    <lineage>
        <taxon>Eukaryota</taxon>
        <taxon>Viridiplantae</taxon>
        <taxon>Streptophyta</taxon>
        <taxon>Embryophyta</taxon>
        <taxon>Tracheophyta</taxon>
        <taxon>Spermatophyta</taxon>
        <taxon>Magnoliopsida</taxon>
        <taxon>eudicotyledons</taxon>
        <taxon>Gunneridae</taxon>
        <taxon>Pentapetalae</taxon>
        <taxon>asterids</taxon>
        <taxon>lamiids</taxon>
        <taxon>Lamiales</taxon>
        <taxon>Lentibulariaceae</taxon>
        <taxon>Genlisea</taxon>
    </lineage>
</organism>
<accession>S8C2L4</accession>
<comment type="caution">
    <text evidence="2">The sequence shown here is derived from an EMBL/GenBank/DDBJ whole genome shotgun (WGS) entry which is preliminary data.</text>
</comment>
<feature type="non-terminal residue" evidence="2">
    <location>
        <position position="1"/>
    </location>
</feature>
<keyword evidence="3" id="KW-1185">Reference proteome</keyword>
<gene>
    <name evidence="2" type="ORF">M569_16123</name>
</gene>
<protein>
    <submittedName>
        <fullName evidence="2">Uncharacterized protein</fullName>
    </submittedName>
</protein>
<feature type="compositionally biased region" description="Basic residues" evidence="1">
    <location>
        <begin position="42"/>
        <end position="53"/>
    </location>
</feature>
<evidence type="ECO:0000313" key="2">
    <source>
        <dbReference type="EMBL" id="EPS58691.1"/>
    </source>
</evidence>
<reference evidence="2 3" key="1">
    <citation type="journal article" date="2013" name="BMC Genomics">
        <title>The miniature genome of a carnivorous plant Genlisea aurea contains a low number of genes and short non-coding sequences.</title>
        <authorList>
            <person name="Leushkin E.V."/>
            <person name="Sutormin R.A."/>
            <person name="Nabieva E.R."/>
            <person name="Penin A.A."/>
            <person name="Kondrashov A.S."/>
            <person name="Logacheva M.D."/>
        </authorList>
    </citation>
    <scope>NUCLEOTIDE SEQUENCE [LARGE SCALE GENOMIC DNA]</scope>
</reference>
<feature type="region of interest" description="Disordered" evidence="1">
    <location>
        <begin position="1"/>
        <end position="53"/>
    </location>
</feature>
<evidence type="ECO:0000256" key="1">
    <source>
        <dbReference type="SAM" id="MobiDB-lite"/>
    </source>
</evidence>
<evidence type="ECO:0000313" key="3">
    <source>
        <dbReference type="Proteomes" id="UP000015453"/>
    </source>
</evidence>
<feature type="compositionally biased region" description="Basic residues" evidence="1">
    <location>
        <begin position="1"/>
        <end position="31"/>
    </location>
</feature>
<feature type="non-terminal residue" evidence="2">
    <location>
        <position position="53"/>
    </location>
</feature>
<proteinExistence type="predicted"/>
<dbReference type="Proteomes" id="UP000015453">
    <property type="component" value="Unassembled WGS sequence"/>
</dbReference>